<organism evidence="12 13">
    <name type="scientific">Variovorax ginsengisoli</name>
    <dbReference type="NCBI Taxonomy" id="363844"/>
    <lineage>
        <taxon>Bacteria</taxon>
        <taxon>Pseudomonadati</taxon>
        <taxon>Pseudomonadota</taxon>
        <taxon>Betaproteobacteria</taxon>
        <taxon>Burkholderiales</taxon>
        <taxon>Comamonadaceae</taxon>
        <taxon>Variovorax</taxon>
    </lineage>
</organism>
<comment type="caution">
    <text evidence="12">The sequence shown here is derived from an EMBL/GenBank/DDBJ whole genome shotgun (WGS) entry which is preliminary data.</text>
</comment>
<feature type="domain" description="ABC transmembrane type-1" evidence="11">
    <location>
        <begin position="21"/>
        <end position="210"/>
    </location>
</feature>
<evidence type="ECO:0000256" key="8">
    <source>
        <dbReference type="ARBA" id="ARBA00022989"/>
    </source>
</evidence>
<feature type="transmembrane region" description="Helical" evidence="10">
    <location>
        <begin position="20"/>
        <end position="46"/>
    </location>
</feature>
<comment type="function">
    <text evidence="1">Part of the binding-protein-dependent transport system for glutamine; probably responsible for the translocation of the substrate across the membrane.</text>
</comment>
<reference evidence="12 13" key="1">
    <citation type="submission" date="2023-07" db="EMBL/GenBank/DDBJ databases">
        <title>Sorghum-associated microbial communities from plants grown in Nebraska, USA.</title>
        <authorList>
            <person name="Schachtman D."/>
        </authorList>
    </citation>
    <scope>NUCLEOTIDE SEQUENCE [LARGE SCALE GENOMIC DNA]</scope>
    <source>
        <strain evidence="12 13">DS1607</strain>
    </source>
</reference>
<dbReference type="Gene3D" id="1.10.3720.10">
    <property type="entry name" value="MetI-like"/>
    <property type="match status" value="1"/>
</dbReference>
<dbReference type="InterPro" id="IPR010065">
    <property type="entry name" value="AA_ABC_transptr_permease_3TM"/>
</dbReference>
<feature type="transmembrane region" description="Helical" evidence="10">
    <location>
        <begin position="191"/>
        <end position="210"/>
    </location>
</feature>
<gene>
    <name evidence="12" type="ORF">J2W36_005242</name>
</gene>
<protein>
    <submittedName>
        <fullName evidence="12">Polar amino acid transport system permease protein</fullName>
    </submittedName>
</protein>
<evidence type="ECO:0000256" key="6">
    <source>
        <dbReference type="ARBA" id="ARBA00022692"/>
    </source>
</evidence>
<evidence type="ECO:0000256" key="9">
    <source>
        <dbReference type="ARBA" id="ARBA00023136"/>
    </source>
</evidence>
<proteinExistence type="inferred from homology"/>
<keyword evidence="7" id="KW-0029">Amino-acid transport</keyword>
<dbReference type="PANTHER" id="PTHR30614:SF20">
    <property type="entry name" value="GLUTAMINE TRANSPORT SYSTEM PERMEASE PROTEIN GLNP"/>
    <property type="match status" value="1"/>
</dbReference>
<evidence type="ECO:0000256" key="10">
    <source>
        <dbReference type="RuleBase" id="RU363032"/>
    </source>
</evidence>
<dbReference type="SUPFAM" id="SSF161098">
    <property type="entry name" value="MetI-like"/>
    <property type="match status" value="1"/>
</dbReference>
<keyword evidence="13" id="KW-1185">Reference proteome</keyword>
<keyword evidence="6 10" id="KW-0812">Transmembrane</keyword>
<sequence length="222" mass="24384">MDFNWDFSAVLQNWPVLLKGVGVTAGLWAVAFPAAMVVGLAIALAARARNVVLVGAARVYMELFRNIPILIQLVWFFYAFPIVTGVQLSPYLAALLALTLNASAYCSEIYRGGIASLPRGQWEGARALGMRRAQVLRRVVLPQVFKRMLPAFTNRGIELAKNTSIASVIAVHELMYQGRALSAAFYRPLEILTAVAVVYFVLIYPGTYAAGRIEKRLAARGH</sequence>
<dbReference type="EMBL" id="JAUSRO010000025">
    <property type="protein sequence ID" value="MDP9902961.1"/>
    <property type="molecule type" value="Genomic_DNA"/>
</dbReference>
<dbReference type="InterPro" id="IPR000515">
    <property type="entry name" value="MetI-like"/>
</dbReference>
<dbReference type="InterPro" id="IPR035906">
    <property type="entry name" value="MetI-like_sf"/>
</dbReference>
<dbReference type="CDD" id="cd06261">
    <property type="entry name" value="TM_PBP2"/>
    <property type="match status" value="1"/>
</dbReference>
<accession>A0ABT9SF23</accession>
<comment type="similarity">
    <text evidence="3">Belongs to the binding-protein-dependent transport system permease family. HisMQ subfamily.</text>
</comment>
<evidence type="ECO:0000313" key="13">
    <source>
        <dbReference type="Proteomes" id="UP001226867"/>
    </source>
</evidence>
<evidence type="ECO:0000256" key="3">
    <source>
        <dbReference type="ARBA" id="ARBA00010072"/>
    </source>
</evidence>
<evidence type="ECO:0000256" key="7">
    <source>
        <dbReference type="ARBA" id="ARBA00022970"/>
    </source>
</evidence>
<evidence type="ECO:0000256" key="2">
    <source>
        <dbReference type="ARBA" id="ARBA00004429"/>
    </source>
</evidence>
<evidence type="ECO:0000259" key="11">
    <source>
        <dbReference type="PROSITE" id="PS50928"/>
    </source>
</evidence>
<dbReference type="InterPro" id="IPR043429">
    <property type="entry name" value="ArtM/GltK/GlnP/TcyL/YhdX-like"/>
</dbReference>
<keyword evidence="5" id="KW-1003">Cell membrane</keyword>
<evidence type="ECO:0000256" key="1">
    <source>
        <dbReference type="ARBA" id="ARBA00003159"/>
    </source>
</evidence>
<evidence type="ECO:0000313" key="12">
    <source>
        <dbReference type="EMBL" id="MDP9902961.1"/>
    </source>
</evidence>
<dbReference type="Pfam" id="PF00528">
    <property type="entry name" value="BPD_transp_1"/>
    <property type="match status" value="1"/>
</dbReference>
<dbReference type="RefSeq" id="WP_307692690.1">
    <property type="nucleotide sequence ID" value="NZ_JAUSRO010000025.1"/>
</dbReference>
<dbReference type="Proteomes" id="UP001226867">
    <property type="component" value="Unassembled WGS sequence"/>
</dbReference>
<evidence type="ECO:0000256" key="5">
    <source>
        <dbReference type="ARBA" id="ARBA00022475"/>
    </source>
</evidence>
<feature type="transmembrane region" description="Helical" evidence="10">
    <location>
        <begin position="67"/>
        <end position="88"/>
    </location>
</feature>
<dbReference type="PROSITE" id="PS50928">
    <property type="entry name" value="ABC_TM1"/>
    <property type="match status" value="1"/>
</dbReference>
<keyword evidence="9 10" id="KW-0472">Membrane</keyword>
<keyword evidence="8 10" id="KW-1133">Transmembrane helix</keyword>
<dbReference type="PANTHER" id="PTHR30614">
    <property type="entry name" value="MEMBRANE COMPONENT OF AMINO ACID ABC TRANSPORTER"/>
    <property type="match status" value="1"/>
</dbReference>
<dbReference type="NCBIfam" id="TIGR01726">
    <property type="entry name" value="HEQRo_perm_3TM"/>
    <property type="match status" value="1"/>
</dbReference>
<comment type="subcellular location">
    <subcellularLocation>
        <location evidence="2">Cell inner membrane</location>
        <topology evidence="2">Multi-pass membrane protein</topology>
    </subcellularLocation>
    <subcellularLocation>
        <location evidence="10">Cell membrane</location>
        <topology evidence="10">Multi-pass membrane protein</topology>
    </subcellularLocation>
</comment>
<evidence type="ECO:0000256" key="4">
    <source>
        <dbReference type="ARBA" id="ARBA00022448"/>
    </source>
</evidence>
<name>A0ABT9SF23_9BURK</name>
<keyword evidence="4 10" id="KW-0813">Transport</keyword>